<reference evidence="1 4" key="1">
    <citation type="journal article" date="2015" name="Int. J. Syst. Evol. Microbiol.">
        <title>Algibacter amylolyticus sp. nov., isolated from intertidal sediment.</title>
        <authorList>
            <person name="Zhang D.C."/>
            <person name="Wu J."/>
            <person name="Neuner K."/>
            <person name="Yao J."/>
            <person name="Margesin R."/>
        </authorList>
    </citation>
    <scope>NUCLEOTIDE SEQUENCE [LARGE SCALE GENOMIC DNA]</scope>
    <source>
        <strain evidence="1 4">RU-4-M-4</strain>
    </source>
</reference>
<evidence type="ECO:0008006" key="5">
    <source>
        <dbReference type="Google" id="ProtNLM"/>
    </source>
</evidence>
<comment type="caution">
    <text evidence="1">The sequence shown here is derived from an EMBL/GenBank/DDBJ whole genome shotgun (WGS) entry which is preliminary data.</text>
</comment>
<dbReference type="EMBL" id="VMBF01000002">
    <property type="protein sequence ID" value="TSJ80285.1"/>
    <property type="molecule type" value="Genomic_DNA"/>
</dbReference>
<gene>
    <name evidence="1" type="ORF">F2B50_05380</name>
    <name evidence="2" type="ORF">FPF71_05380</name>
</gene>
<reference evidence="1" key="3">
    <citation type="submission" date="2019-09" db="EMBL/GenBank/DDBJ databases">
        <authorList>
            <person name="Zhang D.-C."/>
        </authorList>
    </citation>
    <scope>NUCLEOTIDE SEQUENCE</scope>
    <source>
        <strain evidence="1">RU-4-M-4</strain>
    </source>
</reference>
<accession>A0A5M7BDB7</accession>
<protein>
    <recommendedName>
        <fullName evidence="5">HNH endonuclease</fullName>
    </recommendedName>
</protein>
<evidence type="ECO:0000313" key="1">
    <source>
        <dbReference type="EMBL" id="KAA5826247.1"/>
    </source>
</evidence>
<evidence type="ECO:0000313" key="4">
    <source>
        <dbReference type="Proteomes" id="UP000322315"/>
    </source>
</evidence>
<organism evidence="1 4">
    <name type="scientific">Algibacter amylolyticus</name>
    <dbReference type="NCBI Taxonomy" id="1608400"/>
    <lineage>
        <taxon>Bacteria</taxon>
        <taxon>Pseudomonadati</taxon>
        <taxon>Bacteroidota</taxon>
        <taxon>Flavobacteriia</taxon>
        <taxon>Flavobacteriales</taxon>
        <taxon>Flavobacteriaceae</taxon>
        <taxon>Algibacter</taxon>
    </lineage>
</organism>
<keyword evidence="3" id="KW-1185">Reference proteome</keyword>
<dbReference type="Proteomes" id="UP000322315">
    <property type="component" value="Unassembled WGS sequence"/>
</dbReference>
<reference evidence="2 3" key="2">
    <citation type="submission" date="2019-07" db="EMBL/GenBank/DDBJ databases">
        <title>Algibacter marinivivus sp. nov., isolated from the surface of a marine red alga.</title>
        <authorList>
            <person name="Zhong X."/>
            <person name="Xu W."/>
            <person name="Zhang Y."/>
            <person name="Zhang Q."/>
            <person name="Du Z."/>
        </authorList>
    </citation>
    <scope>NUCLEOTIDE SEQUENCE [LARGE SCALE GENOMIC DNA]</scope>
    <source>
        <strain evidence="2 3">RU-4-M-4</strain>
    </source>
</reference>
<dbReference type="Proteomes" id="UP000315145">
    <property type="component" value="Unassembled WGS sequence"/>
</dbReference>
<evidence type="ECO:0000313" key="2">
    <source>
        <dbReference type="EMBL" id="TSJ80285.1"/>
    </source>
</evidence>
<dbReference type="EMBL" id="VWRS01000002">
    <property type="protein sequence ID" value="KAA5826247.1"/>
    <property type="molecule type" value="Genomic_DNA"/>
</dbReference>
<dbReference type="RefSeq" id="WP_144115660.1">
    <property type="nucleotide sequence ID" value="NZ_JACHGE010000004.1"/>
</dbReference>
<evidence type="ECO:0000313" key="3">
    <source>
        <dbReference type="Proteomes" id="UP000315145"/>
    </source>
</evidence>
<dbReference type="OrthoDB" id="6624755at2"/>
<proteinExistence type="predicted"/>
<dbReference type="AlphaFoldDB" id="A0A5M7BDB7"/>
<sequence>MTYNEQLSTKEWLSKREEIINRDNSKCQHCNIYRSEILGLSSKFGVKSYFEMRENDFSLQRKKNTNDFVIYKKNWEADCKFIGTSKALIKIEDLLFAQKYVEQPFVINKYIHVCFNQSQSENYYDLNVHHKYYQKGKSAWEYDNEALITLCRICHKKEHMRNKIPILDSNGIFVEMSKNCNRCDGSGYLSEYKHVKNGVCFGCMGTGSINIY</sequence>
<name>A0A5M7BDB7_9FLAO</name>